<comment type="caution">
    <text evidence="1">The sequence shown here is derived from an EMBL/GenBank/DDBJ whole genome shotgun (WGS) entry which is preliminary data.</text>
</comment>
<reference evidence="1 2" key="1">
    <citation type="submission" date="2019-10" db="EMBL/GenBank/DDBJ databases">
        <title>Whole genome shotgun sequence of Acrocarpospora pleiomorpha NBRC 16267.</title>
        <authorList>
            <person name="Ichikawa N."/>
            <person name="Kimura A."/>
            <person name="Kitahashi Y."/>
            <person name="Komaki H."/>
            <person name="Oguchi A."/>
        </authorList>
    </citation>
    <scope>NUCLEOTIDE SEQUENCE [LARGE SCALE GENOMIC DNA]</scope>
    <source>
        <strain evidence="1 2">NBRC 16267</strain>
    </source>
</reference>
<dbReference type="AlphaFoldDB" id="A0A5M3Y1R2"/>
<protein>
    <submittedName>
        <fullName evidence="1">Uncharacterized protein</fullName>
    </submittedName>
</protein>
<evidence type="ECO:0000313" key="1">
    <source>
        <dbReference type="EMBL" id="GES27254.1"/>
    </source>
</evidence>
<evidence type="ECO:0000313" key="2">
    <source>
        <dbReference type="Proteomes" id="UP000377595"/>
    </source>
</evidence>
<gene>
    <name evidence="1" type="ORF">Aple_101540</name>
</gene>
<dbReference type="Proteomes" id="UP000377595">
    <property type="component" value="Unassembled WGS sequence"/>
</dbReference>
<keyword evidence="2" id="KW-1185">Reference proteome</keyword>
<dbReference type="EMBL" id="BLAF01000117">
    <property type="protein sequence ID" value="GES27254.1"/>
    <property type="molecule type" value="Genomic_DNA"/>
</dbReference>
<proteinExistence type="predicted"/>
<organism evidence="1 2">
    <name type="scientific">Acrocarpospora pleiomorpha</name>
    <dbReference type="NCBI Taxonomy" id="90975"/>
    <lineage>
        <taxon>Bacteria</taxon>
        <taxon>Bacillati</taxon>
        <taxon>Actinomycetota</taxon>
        <taxon>Actinomycetes</taxon>
        <taxon>Streptosporangiales</taxon>
        <taxon>Streptosporangiaceae</taxon>
        <taxon>Acrocarpospora</taxon>
    </lineage>
</organism>
<dbReference type="RefSeq" id="WP_281361765.1">
    <property type="nucleotide sequence ID" value="NZ_BAAAHM010000029.1"/>
</dbReference>
<sequence length="43" mass="5226">MHVSYLAYLAYEQKKRRARLARLFNDDIPDQGPKRFRMWTPGE</sequence>
<name>A0A5M3Y1R2_9ACTN</name>
<accession>A0A5M3Y1R2</accession>